<gene>
    <name evidence="7" type="ORF">EX895_004115</name>
</gene>
<keyword evidence="4 5" id="KW-0472">Membrane</keyword>
<feature type="transmembrane region" description="Helical" evidence="5">
    <location>
        <begin position="279"/>
        <end position="300"/>
    </location>
</feature>
<comment type="subcellular location">
    <subcellularLocation>
        <location evidence="1">Membrane</location>
        <topology evidence="1">Multi-pass membrane protein</topology>
    </subcellularLocation>
</comment>
<organism evidence="7 8">
    <name type="scientific">Sporisorium graminicola</name>
    <dbReference type="NCBI Taxonomy" id="280036"/>
    <lineage>
        <taxon>Eukaryota</taxon>
        <taxon>Fungi</taxon>
        <taxon>Dikarya</taxon>
        <taxon>Basidiomycota</taxon>
        <taxon>Ustilaginomycotina</taxon>
        <taxon>Ustilaginomycetes</taxon>
        <taxon>Ustilaginales</taxon>
        <taxon>Ustilaginaceae</taxon>
        <taxon>Sporisorium</taxon>
    </lineage>
</organism>
<feature type="chain" id="PRO_5020387017" evidence="6">
    <location>
        <begin position="19"/>
        <end position="364"/>
    </location>
</feature>
<evidence type="ECO:0000256" key="2">
    <source>
        <dbReference type="ARBA" id="ARBA00022692"/>
    </source>
</evidence>
<evidence type="ECO:0000256" key="3">
    <source>
        <dbReference type="ARBA" id="ARBA00022989"/>
    </source>
</evidence>
<dbReference type="AlphaFoldDB" id="A0A4U7KTQ0"/>
<feature type="transmembrane region" description="Helical" evidence="5">
    <location>
        <begin position="320"/>
        <end position="344"/>
    </location>
</feature>
<dbReference type="PANTHER" id="PTHR31465">
    <property type="entry name" value="PROTEIN RTA1-RELATED"/>
    <property type="match status" value="1"/>
</dbReference>
<name>A0A4U7KTQ0_9BASI</name>
<dbReference type="OrthoDB" id="3358017at2759"/>
<comment type="caution">
    <text evidence="7">The sequence shown here is derived from an EMBL/GenBank/DDBJ whole genome shotgun (WGS) entry which is preliminary data.</text>
</comment>
<feature type="transmembrane region" description="Helical" evidence="5">
    <location>
        <begin position="82"/>
        <end position="99"/>
    </location>
</feature>
<feature type="signal peptide" evidence="6">
    <location>
        <begin position="1"/>
        <end position="18"/>
    </location>
</feature>
<dbReference type="PANTHER" id="PTHR31465:SF1">
    <property type="entry name" value="PROTEIN RTA1-RELATED"/>
    <property type="match status" value="1"/>
</dbReference>
<dbReference type="Pfam" id="PF04479">
    <property type="entry name" value="RTA1"/>
    <property type="match status" value="2"/>
</dbReference>
<keyword evidence="3 5" id="KW-1133">Transmembrane helix</keyword>
<evidence type="ECO:0000256" key="5">
    <source>
        <dbReference type="SAM" id="Phobius"/>
    </source>
</evidence>
<dbReference type="RefSeq" id="XP_029739422.1">
    <property type="nucleotide sequence ID" value="XM_029884712.1"/>
</dbReference>
<evidence type="ECO:0000256" key="1">
    <source>
        <dbReference type="ARBA" id="ARBA00004141"/>
    </source>
</evidence>
<accession>A0A4U7KTQ0</accession>
<feature type="transmembrane region" description="Helical" evidence="5">
    <location>
        <begin position="190"/>
        <end position="210"/>
    </location>
</feature>
<evidence type="ECO:0000313" key="8">
    <source>
        <dbReference type="Proteomes" id="UP000306050"/>
    </source>
</evidence>
<dbReference type="KEGG" id="sgra:EX895_004115"/>
<proteinExistence type="predicted"/>
<keyword evidence="8" id="KW-1185">Reference proteome</keyword>
<dbReference type="InterPro" id="IPR007568">
    <property type="entry name" value="RTA1"/>
</dbReference>
<evidence type="ECO:0000256" key="6">
    <source>
        <dbReference type="SAM" id="SignalP"/>
    </source>
</evidence>
<reference evidence="7 8" key="1">
    <citation type="submission" date="2019-05" db="EMBL/GenBank/DDBJ databases">
        <title>Sporisorium graminicola CBS 10092 draft sequencing and annotation.</title>
        <authorList>
            <person name="Solano-Gonzalez S."/>
            <person name="Caddick M.X."/>
            <person name="Darby A."/>
        </authorList>
    </citation>
    <scope>NUCLEOTIDE SEQUENCE [LARGE SCALE GENOMIC DNA]</scope>
    <source>
        <strain evidence="7 8">CBS 10092</strain>
    </source>
</reference>
<keyword evidence="6" id="KW-0732">Signal</keyword>
<dbReference type="Proteomes" id="UP000306050">
    <property type="component" value="Chromosome SGRAM_22"/>
</dbReference>
<feature type="transmembrane region" description="Helical" evidence="5">
    <location>
        <begin position="111"/>
        <end position="134"/>
    </location>
</feature>
<dbReference type="GO" id="GO:0016020">
    <property type="term" value="C:membrane"/>
    <property type="evidence" value="ECO:0007669"/>
    <property type="project" value="UniProtKB-SubCell"/>
</dbReference>
<feature type="transmembrane region" description="Helical" evidence="5">
    <location>
        <begin position="56"/>
        <end position="75"/>
    </location>
</feature>
<keyword evidence="2 5" id="KW-0812">Transmembrane</keyword>
<sequence>MLDTAIYTLLLVTVGASASFSSPNVSSSEASTKTTRAVLASASPSGILKYEPSKGGNYAVGVTYALFSAILFFFIFRRKDRWALCLPIGCLCSAIGFLVRPSLDPFNFSLGLYIIQSMFVVISPAAFLAFNYLLYGRMILAVDRDFGCSGAEAQALESQPLTATQKITLLHKAGGPKGEKSRFSFIPPRIVGRVFVWSDVLTFLVQVAAGGLQASGGSDNTSMVDVGDKLFLAGVILQGLSYILFTLLLTYATCLVIRDGARTQAGAQQSSMIFGLEKPVFALVTGLYCSSIFIIVRSIYRMIEFAQGYSGYLVSHEAYLFALDAAPLLAAVGIWVLMWPSTLLERIFEKRSRDDFFALSKTAV</sequence>
<protein>
    <submittedName>
        <fullName evidence="7">Uncharacterized protein</fullName>
    </submittedName>
</protein>
<evidence type="ECO:0000256" key="4">
    <source>
        <dbReference type="ARBA" id="ARBA00023136"/>
    </source>
</evidence>
<feature type="transmembrane region" description="Helical" evidence="5">
    <location>
        <begin position="230"/>
        <end position="258"/>
    </location>
</feature>
<evidence type="ECO:0000313" key="7">
    <source>
        <dbReference type="EMBL" id="TKY87437.1"/>
    </source>
</evidence>
<dbReference type="GeneID" id="40727010"/>
<dbReference type="EMBL" id="SRRM01000014">
    <property type="protein sequence ID" value="TKY87437.1"/>
    <property type="molecule type" value="Genomic_DNA"/>
</dbReference>